<reference evidence="3" key="1">
    <citation type="submission" date="2018-05" db="EMBL/GenBank/DDBJ databases">
        <authorList>
            <person name="Lanie J.A."/>
            <person name="Ng W.-L."/>
            <person name="Kazmierczak K.M."/>
            <person name="Andrzejewski T.M."/>
            <person name="Davidsen T.M."/>
            <person name="Wayne K.J."/>
            <person name="Tettelin H."/>
            <person name="Glass J.I."/>
            <person name="Rusch D."/>
            <person name="Podicherti R."/>
            <person name="Tsui H.-C.T."/>
            <person name="Winkler M.E."/>
        </authorList>
    </citation>
    <scope>NUCLEOTIDE SEQUENCE</scope>
</reference>
<evidence type="ECO:0000259" key="2">
    <source>
        <dbReference type="Pfam" id="PF04909"/>
    </source>
</evidence>
<dbReference type="InterPro" id="IPR006680">
    <property type="entry name" value="Amidohydro-rel"/>
</dbReference>
<dbReference type="PANTHER" id="PTHR43569:SF1">
    <property type="entry name" value="BLL3371 PROTEIN"/>
    <property type="match status" value="1"/>
</dbReference>
<name>A0A382HVM7_9ZZZZ</name>
<evidence type="ECO:0000256" key="1">
    <source>
        <dbReference type="ARBA" id="ARBA00038310"/>
    </source>
</evidence>
<gene>
    <name evidence="3" type="ORF">METZ01_LOCUS244308</name>
</gene>
<dbReference type="EMBL" id="UINC01063627">
    <property type="protein sequence ID" value="SVB91454.1"/>
    <property type="molecule type" value="Genomic_DNA"/>
</dbReference>
<dbReference type="InterPro" id="IPR052350">
    <property type="entry name" value="Metallo-dep_Lactonases"/>
</dbReference>
<dbReference type="Gene3D" id="3.20.20.140">
    <property type="entry name" value="Metal-dependent hydrolases"/>
    <property type="match status" value="1"/>
</dbReference>
<feature type="domain" description="Amidohydrolase-related" evidence="2">
    <location>
        <begin position="30"/>
        <end position="356"/>
    </location>
</feature>
<dbReference type="AlphaFoldDB" id="A0A382HVM7"/>
<dbReference type="SUPFAM" id="SSF51556">
    <property type="entry name" value="Metallo-dependent hydrolases"/>
    <property type="match status" value="1"/>
</dbReference>
<proteinExistence type="inferred from homology"/>
<dbReference type="Pfam" id="PF04909">
    <property type="entry name" value="Amidohydro_2"/>
    <property type="match status" value="1"/>
</dbReference>
<dbReference type="GO" id="GO:0016787">
    <property type="term" value="F:hydrolase activity"/>
    <property type="evidence" value="ECO:0007669"/>
    <property type="project" value="InterPro"/>
</dbReference>
<organism evidence="3">
    <name type="scientific">marine metagenome</name>
    <dbReference type="NCBI Taxonomy" id="408172"/>
    <lineage>
        <taxon>unclassified sequences</taxon>
        <taxon>metagenomes</taxon>
        <taxon>ecological metagenomes</taxon>
    </lineage>
</organism>
<dbReference type="PANTHER" id="PTHR43569">
    <property type="entry name" value="AMIDOHYDROLASE"/>
    <property type="match status" value="1"/>
</dbReference>
<protein>
    <recommendedName>
        <fullName evidence="2">Amidohydrolase-related domain-containing protein</fullName>
    </recommendedName>
</protein>
<evidence type="ECO:0000313" key="3">
    <source>
        <dbReference type="EMBL" id="SVB91454.1"/>
    </source>
</evidence>
<sequence>MNSLPLGPAALSDWLSLVDERPMEPLLPIIDPHHHLWEDRSGNTSVPFVNTFGARNAMGQYLLEELCADLAGNNVTHTVYLECGAFYDESAPKPMQSVGETAYCQKISEETAALGGTLICAGIIGKVDLSLGRAVGEALDSHIAAGKNFRGIRDPCAFGKGAEVFQVAENNDKLAGATFREGIAELQSRGLIFETWLYHPQIPSLTDLARSFPELPIVCNHLGMPIGVCRFESERGWEGTVAHEWRENIKKLAEQSNVYMKLGGLPMPVCGFGFEKRAVPPTSEELAEAMAPYINFAIDHFDANRCMFESNFPVDKASCSYTVLWNAFKRIATERGCGATQMAALFGGTAKHVYNL</sequence>
<accession>A0A382HVM7</accession>
<dbReference type="InterPro" id="IPR032466">
    <property type="entry name" value="Metal_Hydrolase"/>
</dbReference>
<comment type="similarity">
    <text evidence="1">Belongs to the metallo-dependent hydrolases superfamily.</text>
</comment>